<dbReference type="EMBL" id="JAHESC010000013">
    <property type="protein sequence ID" value="MBT1687054.1"/>
    <property type="molecule type" value="Genomic_DNA"/>
</dbReference>
<name>A0AAP2D849_9BACT</name>
<accession>A0AAP2D849</accession>
<dbReference type="Proteomes" id="UP001319180">
    <property type="component" value="Unassembled WGS sequence"/>
</dbReference>
<sequence>MLIKEHTLQYWLDNFYGFGSWNSPVWFIGYEEGGGDLPEEVAEKFDYFHNLRAVEPPALCDLRDLYRHVAFRTDGPRASMFATLYDYRFGDHAILHGIWKNLIAFAHGGQGRALPDLLDYQKNDFTRTSEALIALYPLPSPHNHAWYYSWLDLPQKSMLKTRKLYEEQVYPHRIQTILAKIQEHKPPVVLFYGMNNINQLKRSIQEFFGQAEFAMVKGTKQEIPQHHRAEIPGTTIIVTTQIPALKHNRADSGFDWARFGRSL</sequence>
<reference evidence="1 2" key="1">
    <citation type="submission" date="2021-05" db="EMBL/GenBank/DDBJ databases">
        <title>A Polyphasic approach of four new species of the genus Ohtaekwangia: Ohtaekwangia histidinii sp. nov., Ohtaekwangia cretensis sp. nov., Ohtaekwangia indiensis sp. nov., Ohtaekwangia reichenbachii sp. nov. from diverse environment.</title>
        <authorList>
            <person name="Octaviana S."/>
        </authorList>
    </citation>
    <scope>NUCLEOTIDE SEQUENCE [LARGE SCALE GENOMIC DNA]</scope>
    <source>
        <strain evidence="1 2">PWU37</strain>
    </source>
</reference>
<comment type="caution">
    <text evidence="1">The sequence shown here is derived from an EMBL/GenBank/DDBJ whole genome shotgun (WGS) entry which is preliminary data.</text>
</comment>
<protein>
    <submittedName>
        <fullName evidence="1">Uncharacterized protein</fullName>
    </submittedName>
</protein>
<gene>
    <name evidence="1" type="ORF">KK078_10820</name>
</gene>
<evidence type="ECO:0000313" key="1">
    <source>
        <dbReference type="EMBL" id="MBT1687054.1"/>
    </source>
</evidence>
<proteinExistence type="predicted"/>
<dbReference type="RefSeq" id="WP_254090290.1">
    <property type="nucleotide sequence ID" value="NZ_JAHESC010000013.1"/>
</dbReference>
<evidence type="ECO:0000313" key="2">
    <source>
        <dbReference type="Proteomes" id="UP001319180"/>
    </source>
</evidence>
<organism evidence="1 2">
    <name type="scientific">Dawidia soli</name>
    <dbReference type="NCBI Taxonomy" id="2782352"/>
    <lineage>
        <taxon>Bacteria</taxon>
        <taxon>Pseudomonadati</taxon>
        <taxon>Bacteroidota</taxon>
        <taxon>Cytophagia</taxon>
        <taxon>Cytophagales</taxon>
        <taxon>Chryseotaleaceae</taxon>
        <taxon>Dawidia</taxon>
    </lineage>
</organism>
<keyword evidence="2" id="KW-1185">Reference proteome</keyword>
<dbReference type="AlphaFoldDB" id="A0AAP2D849"/>